<evidence type="ECO:0000256" key="1">
    <source>
        <dbReference type="ARBA" id="ARBA00010879"/>
    </source>
</evidence>
<feature type="region of interest" description="Disordered" evidence="7">
    <location>
        <begin position="68"/>
        <end position="124"/>
    </location>
</feature>
<dbReference type="Pfam" id="PF02023">
    <property type="entry name" value="SCAN"/>
    <property type="match status" value="1"/>
</dbReference>
<dbReference type="Pfam" id="PF17921">
    <property type="entry name" value="Integrase_H2C2"/>
    <property type="match status" value="1"/>
</dbReference>
<dbReference type="InterPro" id="IPR001584">
    <property type="entry name" value="Integrase_cat-core"/>
</dbReference>
<dbReference type="SUPFAM" id="SSF53098">
    <property type="entry name" value="Ribonuclease H-like"/>
    <property type="match status" value="1"/>
</dbReference>
<dbReference type="Gene3D" id="3.10.10.10">
    <property type="entry name" value="HIV Type 1 Reverse Transcriptase, subunit A, domain 1"/>
    <property type="match status" value="1"/>
</dbReference>
<dbReference type="Pfam" id="PF00665">
    <property type="entry name" value="rve"/>
    <property type="match status" value="1"/>
</dbReference>
<dbReference type="GO" id="GO:0006508">
    <property type="term" value="P:proteolysis"/>
    <property type="evidence" value="ECO:0007669"/>
    <property type="project" value="UniProtKB-KW"/>
</dbReference>
<dbReference type="FunFam" id="1.10.340.70:FF:000001">
    <property type="entry name" value="Retrovirus-related Pol polyprotein from transposon gypsy-like Protein"/>
    <property type="match status" value="1"/>
</dbReference>
<dbReference type="InterPro" id="IPR050951">
    <property type="entry name" value="Retrovirus_Pol_polyprotein"/>
</dbReference>
<dbReference type="Proteomes" id="UP000472265">
    <property type="component" value="Chromosome 18"/>
</dbReference>
<sequence length="1599" mass="178242">MAEKFKLDTFVAHPTAEQVQRCRKDDLLEIATHFNIPCIRAMLKKEIRERVIGGLVEQGAITLTEQMESVPLPSSSAEAESGPSTETPAADEKVSQAGERGKTPFTLPRYDPSPQSSTGHTEARLKVRLARLQLEARERETQSQLQLQLEIRKAELQAETERAVRLRQLELEASNMGQSAPRDSGITPPSTTSTSSPKKVFDISKHVALIPVFRDNEVDSYFNVFERIAVALQWPPEVWTLLLQCKMHGKAQDAMAALPVEDSLDYETVKKAILRAYELVPEAYRQKFRGHKKTSAQTYVEFAREKGTLFDKWCATCKVSDFNALRELILLEDFKKCLSERIVVYLNEQKVSTLSAAAVLADEYVLTHKSAFSPVSAVSRPSSPPRSSNPRGPKEERECYYCHQVGHVIANCLTLKRKEQSSRPSPAKGVGLIKADCGVNIDSSDQKIDDCFKPFVFDAFVSLTGESADKHPIRALRDTACSQSVILASALPFSDNSACHYSLVLRGVEMGYMPRPVHRVYIQSTLVTGSFPVAVCTELPIPGIVLLMGNDIAGGKVTPTLEVLDQPQCDGIQTSCQTPPNVFPACAVTRARSRESNPDDHEVSLSDSLFVSVFSDDKEKKKEAESSLLPVQDASAKHTRPTGPELPLAGDAAFPVSRACLSQMQKADPTLRECFTKVVSNDKARDEQVAYIMDGEMLTRKWSPLVTGDSDCDSVYQIVVPAGCRQHIMSVAHESKWAGHLGINKTYQAILRHFYWPGLKSDISKHCRACHVCQVVGKPNQSVPPAPLHPIPVIAEPFERVIIDCVGPLPRTKSGNQYLLTIMCAATRYPEAIPLRSITASAVVKALLKFFSTFGLPRVVQTDQGSNFKSGLFRQVLKSLSVHHIVSSAYHPQSQGALERWHQTLKSMLRKYCVETEKQWDEGVPFVLFAARDAVQESIGFSSAQLVFGHIPRGPLKSLHDQLLSCESVPKKHVLDYVTQFRERLQRVNALAKATLSDSQSVMKRYYDRSAVSRCFEVGDKVLVLLPITSSVFAAKFSGPYVIKERLSDTNYVLCTPDRRRKTRVCHINLLKRYQSCEENVSSAVPSLLVAEQSDVKAAAPIVIESTGVPQRDNSEVRIPTHQPVRLPNSEMLANLSCCLQHLTTAQQHDLEVLIGQYNCLFSDVPTRTSVLKHDIEVKDARPIKQHAYRANQTKRQLMKQEVEYLLQNDLASASSSPWSSPCLLEAKSDGTPRFITDFRKVNAVTVGDSYPLPRMEDCVDNLGTANFVSKLDLLKGYWQVPLTDRAREISAFVTPDHFCQYNVMAFGMRNAPATFQRLVNTVLSGLPNCNAYLDDLIIYADTWENHMHVLEQVFDRLARATLTLNLAKCEFGKATLTYLGQQVGQGHVRPVEAKIVAIRDFPIPTTRKALRRFLGMAGYYRSYCRNFSSIAFPLTSLLSTKVDYVWTTECQVAFDSVKTLLSHAPVLAAPDFSTPFKLEVDASAVGAGAVLLQRGEDGIDHPVAYFSRKFNRHQANYSTIEKETLALLLALQHFEVYVGSTSLPVVVFTDHNPLVFLSRMFNHNQRLMRWALLVQDFNLDIRHKKGSENVLADALSRP</sequence>
<feature type="region of interest" description="Disordered" evidence="7">
    <location>
        <begin position="375"/>
        <end position="394"/>
    </location>
</feature>
<accession>A0A671UUA6</accession>
<dbReference type="OMA" id="TKFSGPY"/>
<dbReference type="Gene3D" id="3.30.420.10">
    <property type="entry name" value="Ribonuclease H-like superfamily/Ribonuclease H"/>
    <property type="match status" value="1"/>
</dbReference>
<keyword evidence="4" id="KW-0064">Aspartyl protease</keyword>
<dbReference type="InterPro" id="IPR003309">
    <property type="entry name" value="SCAN_dom"/>
</dbReference>
<evidence type="ECO:0000259" key="8">
    <source>
        <dbReference type="PROSITE" id="PS50878"/>
    </source>
</evidence>
<dbReference type="CDD" id="cd09274">
    <property type="entry name" value="RNase_HI_RT_Ty3"/>
    <property type="match status" value="1"/>
</dbReference>
<feature type="compositionally biased region" description="Basic and acidic residues" evidence="7">
    <location>
        <begin position="90"/>
        <end position="102"/>
    </location>
</feature>
<dbReference type="InterPro" id="IPR041588">
    <property type="entry name" value="Integrase_H2C2"/>
</dbReference>
<dbReference type="GO" id="GO:0003676">
    <property type="term" value="F:nucleic acid binding"/>
    <property type="evidence" value="ECO:0007669"/>
    <property type="project" value="InterPro"/>
</dbReference>
<reference evidence="10" key="1">
    <citation type="submission" date="2021-04" db="EMBL/GenBank/DDBJ databases">
        <authorList>
            <consortium name="Wellcome Sanger Institute Data Sharing"/>
        </authorList>
    </citation>
    <scope>NUCLEOTIDE SEQUENCE [LARGE SCALE GENOMIC DNA]</scope>
</reference>
<dbReference type="InterPro" id="IPR038269">
    <property type="entry name" value="SCAN_sf"/>
</dbReference>
<evidence type="ECO:0000256" key="3">
    <source>
        <dbReference type="ARBA" id="ARBA00022670"/>
    </source>
</evidence>
<dbReference type="InterPro" id="IPR054465">
    <property type="entry name" value="Integrase_p58-like_C"/>
</dbReference>
<comment type="similarity">
    <text evidence="1">Belongs to the beta type-B retroviral polymerase family. HERV class-II K(HML-2) pol subfamily.</text>
</comment>
<dbReference type="Pfam" id="PF17919">
    <property type="entry name" value="RT_RNaseH_2"/>
    <property type="match status" value="1"/>
</dbReference>
<dbReference type="InterPro" id="IPR036875">
    <property type="entry name" value="Znf_CCHC_sf"/>
</dbReference>
<dbReference type="SUPFAM" id="SSF57756">
    <property type="entry name" value="Retrovirus zinc finger-like domains"/>
    <property type="match status" value="1"/>
</dbReference>
<dbReference type="GO" id="GO:0004190">
    <property type="term" value="F:aspartic-type endopeptidase activity"/>
    <property type="evidence" value="ECO:0007669"/>
    <property type="project" value="UniProtKB-KW"/>
</dbReference>
<dbReference type="GO" id="GO:0008270">
    <property type="term" value="F:zinc ion binding"/>
    <property type="evidence" value="ECO:0007669"/>
    <property type="project" value="InterPro"/>
</dbReference>
<evidence type="ECO:0000256" key="5">
    <source>
        <dbReference type="ARBA" id="ARBA00023268"/>
    </source>
</evidence>
<dbReference type="GO" id="GO:0004523">
    <property type="term" value="F:RNA-DNA hybrid ribonuclease activity"/>
    <property type="evidence" value="ECO:0007669"/>
    <property type="project" value="UniProtKB-EC"/>
</dbReference>
<keyword evidence="4" id="KW-0378">Hydrolase</keyword>
<evidence type="ECO:0000256" key="7">
    <source>
        <dbReference type="SAM" id="MobiDB-lite"/>
    </source>
</evidence>
<dbReference type="InterPro" id="IPR043128">
    <property type="entry name" value="Rev_trsase/Diguanyl_cyclase"/>
</dbReference>
<dbReference type="InterPro" id="IPR041577">
    <property type="entry name" value="RT_RNaseH_2"/>
</dbReference>
<feature type="domain" description="Reverse transcriptase" evidence="8">
    <location>
        <begin position="1207"/>
        <end position="1384"/>
    </location>
</feature>
<name>A0A671UUA6_SPAAU</name>
<evidence type="ECO:0000259" key="9">
    <source>
        <dbReference type="PROSITE" id="PS50994"/>
    </source>
</evidence>
<dbReference type="EC" id="3.1.26.4" evidence="2"/>
<protein>
    <recommendedName>
        <fullName evidence="6">Gypsy retrotransposon integrase-like protein 1</fullName>
        <ecNumber evidence="2">3.1.26.4</ecNumber>
    </recommendedName>
</protein>
<evidence type="ECO:0000256" key="2">
    <source>
        <dbReference type="ARBA" id="ARBA00012180"/>
    </source>
</evidence>
<keyword evidence="11" id="KW-1185">Reference proteome</keyword>
<feature type="compositionally biased region" description="Low complexity" evidence="7">
    <location>
        <begin position="375"/>
        <end position="388"/>
    </location>
</feature>
<dbReference type="InterPro" id="IPR036397">
    <property type="entry name" value="RNaseH_sf"/>
</dbReference>
<dbReference type="SUPFAM" id="SSF47353">
    <property type="entry name" value="Retrovirus capsid dimerization domain-like"/>
    <property type="match status" value="1"/>
</dbReference>
<feature type="domain" description="Integrase catalytic" evidence="9">
    <location>
        <begin position="793"/>
        <end position="963"/>
    </location>
</feature>
<reference evidence="10" key="3">
    <citation type="submission" date="2025-09" db="UniProtKB">
        <authorList>
            <consortium name="Ensembl"/>
        </authorList>
    </citation>
    <scope>IDENTIFICATION</scope>
</reference>
<dbReference type="Gene3D" id="4.10.60.10">
    <property type="entry name" value="Zinc finger, CCHC-type"/>
    <property type="match status" value="1"/>
</dbReference>
<dbReference type="FunFam" id="3.30.420.10:FF:000032">
    <property type="entry name" value="Retrovirus-related Pol polyprotein from transposon 297-like Protein"/>
    <property type="match status" value="1"/>
</dbReference>
<organism evidence="10 11">
    <name type="scientific">Sparus aurata</name>
    <name type="common">Gilthead sea bream</name>
    <dbReference type="NCBI Taxonomy" id="8175"/>
    <lineage>
        <taxon>Eukaryota</taxon>
        <taxon>Metazoa</taxon>
        <taxon>Chordata</taxon>
        <taxon>Craniata</taxon>
        <taxon>Vertebrata</taxon>
        <taxon>Euteleostomi</taxon>
        <taxon>Actinopterygii</taxon>
        <taxon>Neopterygii</taxon>
        <taxon>Teleostei</taxon>
        <taxon>Neoteleostei</taxon>
        <taxon>Acanthomorphata</taxon>
        <taxon>Eupercaria</taxon>
        <taxon>Spariformes</taxon>
        <taxon>Sparidae</taxon>
        <taxon>Sparus</taxon>
    </lineage>
</organism>
<reference evidence="10" key="2">
    <citation type="submission" date="2025-08" db="UniProtKB">
        <authorList>
            <consortium name="Ensembl"/>
        </authorList>
    </citation>
    <scope>IDENTIFICATION</scope>
</reference>
<dbReference type="GeneTree" id="ENSGT01050000244855"/>
<dbReference type="FunFam" id="3.10.20.370:FF:000001">
    <property type="entry name" value="Retrovirus-related Pol polyprotein from transposon 17.6-like protein"/>
    <property type="match status" value="1"/>
</dbReference>
<dbReference type="Pfam" id="PF22938">
    <property type="entry name" value="Integrase_p58_C"/>
    <property type="match status" value="1"/>
</dbReference>
<dbReference type="InterPro" id="IPR012337">
    <property type="entry name" value="RNaseH-like_sf"/>
</dbReference>
<feature type="compositionally biased region" description="Low complexity" evidence="7">
    <location>
        <begin position="187"/>
        <end position="197"/>
    </location>
</feature>
<evidence type="ECO:0000313" key="10">
    <source>
        <dbReference type="Ensembl" id="ENSSAUP00010018037.1"/>
    </source>
</evidence>
<evidence type="ECO:0000313" key="11">
    <source>
        <dbReference type="Proteomes" id="UP000472265"/>
    </source>
</evidence>
<evidence type="ECO:0000256" key="6">
    <source>
        <dbReference type="ARBA" id="ARBA00039658"/>
    </source>
</evidence>
<dbReference type="GO" id="GO:0015074">
    <property type="term" value="P:DNA integration"/>
    <property type="evidence" value="ECO:0007669"/>
    <property type="project" value="InterPro"/>
</dbReference>
<keyword evidence="3" id="KW-0645">Protease</keyword>
<dbReference type="FunFam" id="3.30.70.270:FF:000020">
    <property type="entry name" value="Transposon Tf2-6 polyprotein-like Protein"/>
    <property type="match status" value="1"/>
</dbReference>
<dbReference type="Ensembl" id="ENSSAUT00010019059.1">
    <property type="protein sequence ID" value="ENSSAUP00010018037.1"/>
    <property type="gene ID" value="ENSSAUG00010008163.1"/>
</dbReference>
<dbReference type="InParanoid" id="A0A671UUA6"/>
<dbReference type="InterPro" id="IPR000477">
    <property type="entry name" value="RT_dom"/>
</dbReference>
<dbReference type="PROSITE" id="PS50994">
    <property type="entry name" value="INTEGRASE"/>
    <property type="match status" value="1"/>
</dbReference>
<dbReference type="Gene3D" id="1.10.4020.10">
    <property type="entry name" value="DNA breaking-rejoining enzymes"/>
    <property type="match status" value="1"/>
</dbReference>
<dbReference type="Gene3D" id="3.10.20.370">
    <property type="match status" value="1"/>
</dbReference>
<proteinExistence type="inferred from homology"/>
<dbReference type="CDD" id="cd01647">
    <property type="entry name" value="RT_LTR"/>
    <property type="match status" value="1"/>
</dbReference>
<feature type="compositionally biased region" description="Low complexity" evidence="7">
    <location>
        <begin position="68"/>
        <end position="84"/>
    </location>
</feature>
<evidence type="ECO:0000256" key="4">
    <source>
        <dbReference type="ARBA" id="ARBA00022750"/>
    </source>
</evidence>
<dbReference type="PANTHER" id="PTHR37984">
    <property type="entry name" value="PROTEIN CBG26694"/>
    <property type="match status" value="1"/>
</dbReference>
<feature type="region of interest" description="Disordered" evidence="7">
    <location>
        <begin position="623"/>
        <end position="646"/>
    </location>
</feature>
<dbReference type="InterPro" id="IPR043502">
    <property type="entry name" value="DNA/RNA_pol_sf"/>
</dbReference>
<feature type="region of interest" description="Disordered" evidence="7">
    <location>
        <begin position="173"/>
        <end position="198"/>
    </location>
</feature>
<dbReference type="PROSITE" id="PS50878">
    <property type="entry name" value="RT_POL"/>
    <property type="match status" value="1"/>
</dbReference>
<keyword evidence="5" id="KW-0511">Multifunctional enzyme</keyword>
<dbReference type="Gene3D" id="3.30.70.270">
    <property type="match status" value="2"/>
</dbReference>
<dbReference type="Pfam" id="PF00078">
    <property type="entry name" value="RVT_1"/>
    <property type="match status" value="1"/>
</dbReference>
<dbReference type="PANTHER" id="PTHR37984:SF5">
    <property type="entry name" value="PROTEIN NYNRIN-LIKE"/>
    <property type="match status" value="1"/>
</dbReference>
<dbReference type="SUPFAM" id="SSF56672">
    <property type="entry name" value="DNA/RNA polymerases"/>
    <property type="match status" value="1"/>
</dbReference>
<dbReference type="Gene3D" id="1.10.340.70">
    <property type="match status" value="1"/>
</dbReference>